<dbReference type="Proteomes" id="UP000326961">
    <property type="component" value="Chromosome"/>
</dbReference>
<dbReference type="EMBL" id="CP032452">
    <property type="protein sequence ID" value="QEZ67828.1"/>
    <property type="molecule type" value="Genomic_DNA"/>
</dbReference>
<evidence type="ECO:0000256" key="1">
    <source>
        <dbReference type="SAM" id="Phobius"/>
    </source>
</evidence>
<sequence length="78" mass="9092">MINKNVEECAKVRKSIMIPMTLIFIFVITIGVIKPNMLYNIENNIVTWATKSFGWLFQLSAVFFCLYVYGLCFQNMDL</sequence>
<keyword evidence="1" id="KW-1133">Transmembrane helix</keyword>
<keyword evidence="1" id="KW-0812">Transmembrane</keyword>
<accession>A0A5P3X958</accession>
<organism evidence="2 3">
    <name type="scientific">Paraclostridium bifermentans</name>
    <name type="common">Clostridium bifermentans</name>
    <dbReference type="NCBI Taxonomy" id="1490"/>
    <lineage>
        <taxon>Bacteria</taxon>
        <taxon>Bacillati</taxon>
        <taxon>Bacillota</taxon>
        <taxon>Clostridia</taxon>
        <taxon>Peptostreptococcales</taxon>
        <taxon>Peptostreptococcaceae</taxon>
        <taxon>Paraclostridium</taxon>
    </lineage>
</organism>
<feature type="transmembrane region" description="Helical" evidence="1">
    <location>
        <begin position="53"/>
        <end position="73"/>
    </location>
</feature>
<dbReference type="RefSeq" id="WP_150885665.1">
    <property type="nucleotide sequence ID" value="NZ_CP032452.1"/>
</dbReference>
<feature type="transmembrane region" description="Helical" evidence="1">
    <location>
        <begin position="12"/>
        <end position="33"/>
    </location>
</feature>
<keyword evidence="1" id="KW-0472">Membrane</keyword>
<name>A0A5P3X958_PARBF</name>
<dbReference type="AlphaFoldDB" id="A0A5P3X958"/>
<reference evidence="2 3" key="1">
    <citation type="submission" date="2018-09" db="EMBL/GenBank/DDBJ databases">
        <title>A clostridial neurotoxin that targets Anopheles mosquitoes.</title>
        <authorList>
            <person name="Contreras E."/>
            <person name="Masuyer G."/>
            <person name="Qureshi N."/>
            <person name="Chawla S."/>
            <person name="Lim H.L."/>
            <person name="Chen J."/>
            <person name="Stenmark P."/>
            <person name="Gill S."/>
        </authorList>
    </citation>
    <scope>NUCLEOTIDE SEQUENCE [LARGE SCALE GENOMIC DNA]</scope>
    <source>
        <strain evidence="2 3">Cbm</strain>
    </source>
</reference>
<protein>
    <submittedName>
        <fullName evidence="2">Uncharacterized protein</fullName>
    </submittedName>
</protein>
<proteinExistence type="predicted"/>
<evidence type="ECO:0000313" key="2">
    <source>
        <dbReference type="EMBL" id="QEZ67828.1"/>
    </source>
</evidence>
<evidence type="ECO:0000313" key="3">
    <source>
        <dbReference type="Proteomes" id="UP000326961"/>
    </source>
</evidence>
<gene>
    <name evidence="2" type="ORF">D4A35_02340</name>
</gene>